<evidence type="ECO:0000313" key="2">
    <source>
        <dbReference type="EMBL" id="TYJ36181.1"/>
    </source>
</evidence>
<keyword evidence="3" id="KW-1185">Reference proteome</keyword>
<feature type="signal peptide" evidence="1">
    <location>
        <begin position="1"/>
        <end position="20"/>
    </location>
</feature>
<dbReference type="EMBL" id="CM017640">
    <property type="protein sequence ID" value="TYJ36181.1"/>
    <property type="molecule type" value="Genomic_DNA"/>
</dbReference>
<dbReference type="Proteomes" id="UP000323597">
    <property type="component" value="Chromosome A05"/>
</dbReference>
<dbReference type="AlphaFoldDB" id="A0A5D2ZF06"/>
<name>A0A5D2ZF06_GOSMU</name>
<accession>A0A5D2ZF06</accession>
<feature type="chain" id="PRO_5022697926" evidence="1">
    <location>
        <begin position="21"/>
        <end position="51"/>
    </location>
</feature>
<keyword evidence="1" id="KW-0732">Signal</keyword>
<gene>
    <name evidence="2" type="ORF">E1A91_A05G290500v1</name>
</gene>
<evidence type="ECO:0000256" key="1">
    <source>
        <dbReference type="SAM" id="SignalP"/>
    </source>
</evidence>
<sequence length="51" mass="5275">MLSFDVVFVLVAGAMRRVEGATVRGVVAEVACVVVCEAATGWPGVRLRLGG</sequence>
<protein>
    <submittedName>
        <fullName evidence="2">Uncharacterized protein</fullName>
    </submittedName>
</protein>
<proteinExistence type="predicted"/>
<organism evidence="2 3">
    <name type="scientific">Gossypium mustelinum</name>
    <name type="common">Cotton</name>
    <name type="synonym">Gossypium caicoense</name>
    <dbReference type="NCBI Taxonomy" id="34275"/>
    <lineage>
        <taxon>Eukaryota</taxon>
        <taxon>Viridiplantae</taxon>
        <taxon>Streptophyta</taxon>
        <taxon>Embryophyta</taxon>
        <taxon>Tracheophyta</taxon>
        <taxon>Spermatophyta</taxon>
        <taxon>Magnoliopsida</taxon>
        <taxon>eudicotyledons</taxon>
        <taxon>Gunneridae</taxon>
        <taxon>Pentapetalae</taxon>
        <taxon>rosids</taxon>
        <taxon>malvids</taxon>
        <taxon>Malvales</taxon>
        <taxon>Malvaceae</taxon>
        <taxon>Malvoideae</taxon>
        <taxon>Gossypium</taxon>
    </lineage>
</organism>
<reference evidence="2 3" key="1">
    <citation type="submission" date="2019-07" db="EMBL/GenBank/DDBJ databases">
        <title>WGS assembly of Gossypium mustelinum.</title>
        <authorList>
            <person name="Chen Z.J."/>
            <person name="Sreedasyam A."/>
            <person name="Ando A."/>
            <person name="Song Q."/>
            <person name="De L."/>
            <person name="Hulse-Kemp A."/>
            <person name="Ding M."/>
            <person name="Ye W."/>
            <person name="Kirkbride R."/>
            <person name="Jenkins J."/>
            <person name="Plott C."/>
            <person name="Lovell J."/>
            <person name="Lin Y.-M."/>
            <person name="Vaughn R."/>
            <person name="Liu B."/>
            <person name="Li W."/>
            <person name="Simpson S."/>
            <person name="Scheffler B."/>
            <person name="Saski C."/>
            <person name="Grover C."/>
            <person name="Hu G."/>
            <person name="Conover J."/>
            <person name="Carlson J."/>
            <person name="Shu S."/>
            <person name="Boston L."/>
            <person name="Williams M."/>
            <person name="Peterson D."/>
            <person name="Mcgee K."/>
            <person name="Jones D."/>
            <person name="Wendel J."/>
            <person name="Stelly D."/>
            <person name="Grimwood J."/>
            <person name="Schmutz J."/>
        </authorList>
    </citation>
    <scope>NUCLEOTIDE SEQUENCE [LARGE SCALE GENOMIC DNA]</scope>
    <source>
        <strain evidence="2">1408120.09</strain>
    </source>
</reference>
<evidence type="ECO:0000313" key="3">
    <source>
        <dbReference type="Proteomes" id="UP000323597"/>
    </source>
</evidence>